<dbReference type="CDD" id="cd00158">
    <property type="entry name" value="RHOD"/>
    <property type="match status" value="1"/>
</dbReference>
<keyword evidence="10" id="KW-1185">Reference proteome</keyword>
<evidence type="ECO:0000256" key="1">
    <source>
        <dbReference type="ARBA" id="ARBA00022617"/>
    </source>
</evidence>
<dbReference type="SUPFAM" id="SSF52821">
    <property type="entry name" value="Rhodanese/Cell cycle control phosphatase"/>
    <property type="match status" value="1"/>
</dbReference>
<dbReference type="RefSeq" id="WP_006970017.1">
    <property type="nucleotide sequence ID" value="NZ_ABCS01000007.1"/>
</dbReference>
<organism evidence="9 10">
    <name type="scientific">Plesiocystis pacifica SIR-1</name>
    <dbReference type="NCBI Taxonomy" id="391625"/>
    <lineage>
        <taxon>Bacteria</taxon>
        <taxon>Pseudomonadati</taxon>
        <taxon>Myxococcota</taxon>
        <taxon>Polyangia</taxon>
        <taxon>Nannocystales</taxon>
        <taxon>Nannocystaceae</taxon>
        <taxon>Plesiocystis</taxon>
    </lineage>
</organism>
<feature type="domain" description="Rhodanese" evidence="7">
    <location>
        <begin position="279"/>
        <end position="368"/>
    </location>
</feature>
<keyword evidence="3 4" id="KW-0408">Iron</keyword>
<feature type="signal peptide" evidence="6">
    <location>
        <begin position="1"/>
        <end position="24"/>
    </location>
</feature>
<evidence type="ECO:0000259" key="8">
    <source>
        <dbReference type="PROSITE" id="PS51007"/>
    </source>
</evidence>
<dbReference type="STRING" id="391625.PPSIR1_28478"/>
<reference evidence="9 10" key="1">
    <citation type="submission" date="2007-06" db="EMBL/GenBank/DDBJ databases">
        <authorList>
            <person name="Shimkets L."/>
            <person name="Ferriera S."/>
            <person name="Johnson J."/>
            <person name="Kravitz S."/>
            <person name="Beeson K."/>
            <person name="Sutton G."/>
            <person name="Rogers Y.-H."/>
            <person name="Friedman R."/>
            <person name="Frazier M."/>
            <person name="Venter J.C."/>
        </authorList>
    </citation>
    <scope>NUCLEOTIDE SEQUENCE [LARGE SCALE GENOMIC DNA]</scope>
    <source>
        <strain evidence="9 10">SIR-1</strain>
    </source>
</reference>
<dbReference type="InterPro" id="IPR050597">
    <property type="entry name" value="Cytochrome_c_Oxidase_Subunit"/>
</dbReference>
<feature type="region of interest" description="Disordered" evidence="5">
    <location>
        <begin position="26"/>
        <end position="46"/>
    </location>
</feature>
<dbReference type="Proteomes" id="UP000005801">
    <property type="component" value="Unassembled WGS sequence"/>
</dbReference>
<proteinExistence type="predicted"/>
<keyword evidence="2 4" id="KW-0479">Metal-binding</keyword>
<dbReference type="GO" id="GO:0009055">
    <property type="term" value="F:electron transfer activity"/>
    <property type="evidence" value="ECO:0007669"/>
    <property type="project" value="InterPro"/>
</dbReference>
<evidence type="ECO:0000256" key="4">
    <source>
        <dbReference type="PROSITE-ProRule" id="PRU00433"/>
    </source>
</evidence>
<evidence type="ECO:0000256" key="3">
    <source>
        <dbReference type="ARBA" id="ARBA00023004"/>
    </source>
</evidence>
<feature type="chain" id="PRO_5002697013" evidence="6">
    <location>
        <begin position="25"/>
        <end position="370"/>
    </location>
</feature>
<dbReference type="SUPFAM" id="SSF46626">
    <property type="entry name" value="Cytochrome c"/>
    <property type="match status" value="2"/>
</dbReference>
<feature type="domain" description="Cytochrome c" evidence="8">
    <location>
        <begin position="147"/>
        <end position="231"/>
    </location>
</feature>
<evidence type="ECO:0000313" key="9">
    <source>
        <dbReference type="EMBL" id="EDM80924.1"/>
    </source>
</evidence>
<feature type="compositionally biased region" description="Acidic residues" evidence="5">
    <location>
        <begin position="28"/>
        <end position="39"/>
    </location>
</feature>
<dbReference type="Pfam" id="PF13442">
    <property type="entry name" value="Cytochrome_CBB3"/>
    <property type="match status" value="1"/>
</dbReference>
<dbReference type="Pfam" id="PF00581">
    <property type="entry name" value="Rhodanese"/>
    <property type="match status" value="1"/>
</dbReference>
<evidence type="ECO:0000313" key="10">
    <source>
        <dbReference type="Proteomes" id="UP000005801"/>
    </source>
</evidence>
<keyword evidence="1 4" id="KW-0349">Heme</keyword>
<dbReference type="Gene3D" id="3.40.250.10">
    <property type="entry name" value="Rhodanese-like domain"/>
    <property type="match status" value="1"/>
</dbReference>
<dbReference type="InterPro" id="IPR036909">
    <property type="entry name" value="Cyt_c-like_dom_sf"/>
</dbReference>
<dbReference type="GO" id="GO:0046872">
    <property type="term" value="F:metal ion binding"/>
    <property type="evidence" value="ECO:0007669"/>
    <property type="project" value="UniProtKB-KW"/>
</dbReference>
<dbReference type="InterPro" id="IPR009056">
    <property type="entry name" value="Cyt_c-like_dom"/>
</dbReference>
<evidence type="ECO:0000256" key="6">
    <source>
        <dbReference type="SAM" id="SignalP"/>
    </source>
</evidence>
<keyword evidence="6" id="KW-0732">Signal</keyword>
<sequence>MARMLSTTSLAVALIALACVPDPAAESGNDDVADSDSESDTGTPEERGAALYDKYCAFCHGDVGQGYTADNANALSNQEFLRIASDDFLATSIRYGRPGTSMSAWGEDKAGPLSDQDIDDIVTFIRTWQELPSAGPEVDAYEIDETASILRGETYYGVYGCEDCHGIQGVGGTFMTLENPWFLTTVSDGYLRESIVRGRPGTPMPSYQSGADTDLSDLQVDDIIKLIRSWEREPNTDPLPPFEPDVSDAVINPDGPDPDFVPVDGRFIGADLVKSALDMGAKMILLDARPHADYVDGHLEGAVSIPFFDLPKVIDELPQDVWIINYCGCPHAVSGQSFDALAEAGFTNIAVLDEGYYYWVEQGYPIVEGE</sequence>
<dbReference type="PROSITE" id="PS50206">
    <property type="entry name" value="RHODANESE_3"/>
    <property type="match status" value="1"/>
</dbReference>
<dbReference type="AlphaFoldDB" id="A6FZW8"/>
<dbReference type="InterPro" id="IPR036873">
    <property type="entry name" value="Rhodanese-like_dom_sf"/>
</dbReference>
<dbReference type="PROSITE" id="PS51007">
    <property type="entry name" value="CYTC"/>
    <property type="match status" value="2"/>
</dbReference>
<dbReference type="SMART" id="SM00450">
    <property type="entry name" value="RHOD"/>
    <property type="match status" value="1"/>
</dbReference>
<feature type="domain" description="Cytochrome c" evidence="8">
    <location>
        <begin position="43"/>
        <end position="129"/>
    </location>
</feature>
<dbReference type="eggNOG" id="COG0607">
    <property type="taxonomic scope" value="Bacteria"/>
</dbReference>
<dbReference type="PANTHER" id="PTHR33751">
    <property type="entry name" value="CBB3-TYPE CYTOCHROME C OXIDASE SUBUNIT FIXP"/>
    <property type="match status" value="1"/>
</dbReference>
<evidence type="ECO:0000259" key="7">
    <source>
        <dbReference type="PROSITE" id="PS50206"/>
    </source>
</evidence>
<comment type="caution">
    <text evidence="9">The sequence shown here is derived from an EMBL/GenBank/DDBJ whole genome shotgun (WGS) entry which is preliminary data.</text>
</comment>
<evidence type="ECO:0000256" key="2">
    <source>
        <dbReference type="ARBA" id="ARBA00022723"/>
    </source>
</evidence>
<accession>A6FZW8</accession>
<protein>
    <submittedName>
        <fullName evidence="9">Uncharacterized protein</fullName>
    </submittedName>
</protein>
<dbReference type="eggNOG" id="COG3258">
    <property type="taxonomic scope" value="Bacteria"/>
</dbReference>
<dbReference type="EMBL" id="ABCS01000007">
    <property type="protein sequence ID" value="EDM80924.1"/>
    <property type="molecule type" value="Genomic_DNA"/>
</dbReference>
<evidence type="ECO:0000256" key="5">
    <source>
        <dbReference type="SAM" id="MobiDB-lite"/>
    </source>
</evidence>
<dbReference type="PANTHER" id="PTHR33751:SF1">
    <property type="entry name" value="CBB3-TYPE CYTOCHROME C OXIDASE SUBUNIT FIXP"/>
    <property type="match status" value="1"/>
</dbReference>
<dbReference type="OrthoDB" id="9811281at2"/>
<dbReference type="GO" id="GO:0020037">
    <property type="term" value="F:heme binding"/>
    <property type="evidence" value="ECO:0007669"/>
    <property type="project" value="InterPro"/>
</dbReference>
<name>A6FZW8_9BACT</name>
<dbReference type="InterPro" id="IPR001763">
    <property type="entry name" value="Rhodanese-like_dom"/>
</dbReference>
<dbReference type="PROSITE" id="PS51257">
    <property type="entry name" value="PROKAR_LIPOPROTEIN"/>
    <property type="match status" value="1"/>
</dbReference>
<gene>
    <name evidence="9" type="ORF">PPSIR1_28478</name>
</gene>
<dbReference type="Gene3D" id="1.10.760.10">
    <property type="entry name" value="Cytochrome c-like domain"/>
    <property type="match status" value="2"/>
</dbReference>